<evidence type="ECO:0000259" key="7">
    <source>
        <dbReference type="PROSITE" id="PS51093"/>
    </source>
</evidence>
<evidence type="ECO:0000256" key="4">
    <source>
        <dbReference type="ARBA" id="ARBA00022679"/>
    </source>
</evidence>
<dbReference type="PANTHER" id="PTHR45008:SF1">
    <property type="entry name" value="PTS SYSTEM GLUCOSE-SPECIFIC EIIA COMPONENT"/>
    <property type="match status" value="1"/>
</dbReference>
<keyword evidence="9" id="KW-1185">Reference proteome</keyword>
<dbReference type="PROSITE" id="PS51093">
    <property type="entry name" value="PTS_EIIA_TYPE_1"/>
    <property type="match status" value="1"/>
</dbReference>
<evidence type="ECO:0000313" key="8">
    <source>
        <dbReference type="EMBL" id="TDX51378.1"/>
    </source>
</evidence>
<dbReference type="Proteomes" id="UP000295832">
    <property type="component" value="Unassembled WGS sequence"/>
</dbReference>
<dbReference type="PANTHER" id="PTHR45008">
    <property type="entry name" value="PTS SYSTEM GLUCOSE-SPECIFIC EIIA COMPONENT"/>
    <property type="match status" value="1"/>
</dbReference>
<evidence type="ECO:0000256" key="1">
    <source>
        <dbReference type="ARBA" id="ARBA00004496"/>
    </source>
</evidence>
<name>A0A4R8H3W5_9FIRM</name>
<evidence type="ECO:0000256" key="3">
    <source>
        <dbReference type="ARBA" id="ARBA00022597"/>
    </source>
</evidence>
<dbReference type="SUPFAM" id="SSF51261">
    <property type="entry name" value="Duplicated hybrid motif"/>
    <property type="match status" value="1"/>
</dbReference>
<feature type="domain" description="PTS EIIA type-1" evidence="7">
    <location>
        <begin position="29"/>
        <end position="133"/>
    </location>
</feature>
<dbReference type="GO" id="GO:0016301">
    <property type="term" value="F:kinase activity"/>
    <property type="evidence" value="ECO:0007669"/>
    <property type="project" value="UniProtKB-KW"/>
</dbReference>
<dbReference type="EMBL" id="SOEG01000013">
    <property type="protein sequence ID" value="TDX51378.1"/>
    <property type="molecule type" value="Genomic_DNA"/>
</dbReference>
<proteinExistence type="predicted"/>
<comment type="caution">
    <text evidence="8">The sequence shown here is derived from an EMBL/GenBank/DDBJ whole genome shotgun (WGS) entry which is preliminary data.</text>
</comment>
<sequence>MFGLFKKDKAVTLTSPLTGKVLDLSKVPDEVFSNKMVGDGVAIEPTDGVLVSPVKGTIKQIFPTKHAVGIETDEGVEILMHIGINTVELSGEGFEKLAEVGSKVKVGDKLIKFDLDYIEENATSIITPILITNMDDIKGIDRLSDGEVKLGENELLKVKL</sequence>
<keyword evidence="4" id="KW-0808">Transferase</keyword>
<evidence type="ECO:0000256" key="2">
    <source>
        <dbReference type="ARBA" id="ARBA00022448"/>
    </source>
</evidence>
<dbReference type="NCBIfam" id="TIGR00830">
    <property type="entry name" value="PTBA"/>
    <property type="match status" value="1"/>
</dbReference>
<dbReference type="Gene3D" id="2.70.70.10">
    <property type="entry name" value="Glucose Permease (Domain IIA)"/>
    <property type="match status" value="1"/>
</dbReference>
<protein>
    <submittedName>
        <fullName evidence="8">PTS system glucose-specific IIA component</fullName>
    </submittedName>
</protein>
<dbReference type="FunFam" id="2.70.70.10:FF:000001">
    <property type="entry name" value="PTS system glucose-specific IIA component"/>
    <property type="match status" value="1"/>
</dbReference>
<evidence type="ECO:0000256" key="6">
    <source>
        <dbReference type="ARBA" id="ARBA00022777"/>
    </source>
</evidence>
<keyword evidence="6" id="KW-0418">Kinase</keyword>
<dbReference type="InterPro" id="IPR050890">
    <property type="entry name" value="PTS_EIIA_component"/>
</dbReference>
<gene>
    <name evidence="8" type="ORF">C7959_11323</name>
</gene>
<keyword evidence="2" id="KW-0813">Transport</keyword>
<accession>A0A4R8H3W5</accession>
<evidence type="ECO:0000256" key="5">
    <source>
        <dbReference type="ARBA" id="ARBA00022683"/>
    </source>
</evidence>
<dbReference type="GO" id="GO:0005737">
    <property type="term" value="C:cytoplasm"/>
    <property type="evidence" value="ECO:0007669"/>
    <property type="project" value="UniProtKB-SubCell"/>
</dbReference>
<organism evidence="8 9">
    <name type="scientific">Orenia marismortui</name>
    <dbReference type="NCBI Taxonomy" id="46469"/>
    <lineage>
        <taxon>Bacteria</taxon>
        <taxon>Bacillati</taxon>
        <taxon>Bacillota</taxon>
        <taxon>Clostridia</taxon>
        <taxon>Halanaerobiales</taxon>
        <taxon>Halobacteroidaceae</taxon>
        <taxon>Orenia</taxon>
    </lineage>
</organism>
<evidence type="ECO:0000313" key="9">
    <source>
        <dbReference type="Proteomes" id="UP000295832"/>
    </source>
</evidence>
<dbReference type="AlphaFoldDB" id="A0A4R8H3W5"/>
<comment type="subcellular location">
    <subcellularLocation>
        <location evidence="1">Cytoplasm</location>
    </subcellularLocation>
</comment>
<dbReference type="InterPro" id="IPR011055">
    <property type="entry name" value="Dup_hybrid_motif"/>
</dbReference>
<dbReference type="InterPro" id="IPR001127">
    <property type="entry name" value="PTS_EIIA_1_perm"/>
</dbReference>
<dbReference type="Pfam" id="PF00358">
    <property type="entry name" value="PTS_EIIA_1"/>
    <property type="match status" value="1"/>
</dbReference>
<dbReference type="STRING" id="926561.GCA_000379025_01552"/>
<dbReference type="RefSeq" id="WP_018248731.1">
    <property type="nucleotide sequence ID" value="NZ_SOEG01000013.1"/>
</dbReference>
<dbReference type="PROSITE" id="PS00371">
    <property type="entry name" value="PTS_EIIA_TYPE_1_HIS"/>
    <property type="match status" value="1"/>
</dbReference>
<dbReference type="GO" id="GO:0009401">
    <property type="term" value="P:phosphoenolpyruvate-dependent sugar phosphotransferase system"/>
    <property type="evidence" value="ECO:0007669"/>
    <property type="project" value="UniProtKB-KW"/>
</dbReference>
<reference evidence="8 9" key="1">
    <citation type="submission" date="2019-03" db="EMBL/GenBank/DDBJ databases">
        <title>Subsurface microbial communities from deep shales in Ohio and West Virginia, USA.</title>
        <authorList>
            <person name="Wrighton K."/>
        </authorList>
    </citation>
    <scope>NUCLEOTIDE SEQUENCE [LARGE SCALE GENOMIC DNA]</scope>
    <source>
        <strain evidence="8 9">MSL 6dP</strain>
    </source>
</reference>
<keyword evidence="5" id="KW-0598">Phosphotransferase system</keyword>
<keyword evidence="3" id="KW-0762">Sugar transport</keyword>